<dbReference type="GO" id="GO:0009002">
    <property type="term" value="F:serine-type D-Ala-D-Ala carboxypeptidase activity"/>
    <property type="evidence" value="ECO:0007669"/>
    <property type="project" value="UniProtKB-EC"/>
</dbReference>
<dbReference type="InterPro" id="IPR015956">
    <property type="entry name" value="Peniciliin-bd_prot_C_sf"/>
</dbReference>
<evidence type="ECO:0000256" key="7">
    <source>
        <dbReference type="ARBA" id="ARBA00022729"/>
    </source>
</evidence>
<dbReference type="InterPro" id="IPR018044">
    <property type="entry name" value="Peptidase_S11"/>
</dbReference>
<dbReference type="AlphaFoldDB" id="A0A6J6Q0W5"/>
<accession>A0A6J6Q0W5</accession>
<dbReference type="EMBL" id="CAEZXP010000005">
    <property type="protein sequence ID" value="CAB4704436.1"/>
    <property type="molecule type" value="Genomic_DNA"/>
</dbReference>
<evidence type="ECO:0000313" key="14">
    <source>
        <dbReference type="EMBL" id="CAB4704436.1"/>
    </source>
</evidence>
<comment type="catalytic activity">
    <reaction evidence="12">
        <text>Preferential cleavage: (Ac)2-L-Lys-D-Ala-|-D-Ala. Also transpeptidation of peptidyl-alanyl moieties that are N-acyl substituents of D-alanine.</text>
        <dbReference type="EC" id="3.4.16.4"/>
    </reaction>
</comment>
<keyword evidence="11" id="KW-0961">Cell wall biogenesis/degradation</keyword>
<dbReference type="SMART" id="SM00936">
    <property type="entry name" value="PBP5_C"/>
    <property type="match status" value="1"/>
</dbReference>
<dbReference type="GO" id="GO:0009252">
    <property type="term" value="P:peptidoglycan biosynthetic process"/>
    <property type="evidence" value="ECO:0007669"/>
    <property type="project" value="UniProtKB-UniPathway"/>
</dbReference>
<dbReference type="InterPro" id="IPR012907">
    <property type="entry name" value="Peptidase_S11_C"/>
</dbReference>
<evidence type="ECO:0000256" key="10">
    <source>
        <dbReference type="ARBA" id="ARBA00022984"/>
    </source>
</evidence>
<dbReference type="InterPro" id="IPR037167">
    <property type="entry name" value="Peptidase_S11_C_sf"/>
</dbReference>
<sequence>MRRLTAVIFAVAIIGVASAAAAVRPSGDAPIPEAGAWFVMNDTTGEVVVSHAARERRPIASITKLMTVLVALDHHKLTDVVTVDPRAARIGEETINLRPGERLTVADLVKGALIQSANDAADALALSVGSSFGAFADLMNAKARTLGLADSHFVRPDGLDADGQWSSAHDVTLLAQAAMKLAPVREAVASETATIAGQRLLHTWNDLLGVVPGVVGVKTGHTDGAGWCQVVAVQRDGITLYVTILGAPSRSDRNRDLQTLAEYGVAQFRTVNAVATDRSYASVALPYGITPLHLVASRPFTVVTRLGASLVEKVVAPASVLPPIAKGQPLGTVEIYASGTLVGTRQLVADRAVGRPTLARKVSWYTGRTADRLTGIFG</sequence>
<dbReference type="Gene3D" id="2.60.410.10">
    <property type="entry name" value="D-Ala-D-Ala carboxypeptidase, C-terminal domain"/>
    <property type="match status" value="1"/>
</dbReference>
<evidence type="ECO:0000256" key="9">
    <source>
        <dbReference type="ARBA" id="ARBA00022960"/>
    </source>
</evidence>
<dbReference type="Pfam" id="PF00768">
    <property type="entry name" value="Peptidase_S11"/>
    <property type="match status" value="1"/>
</dbReference>
<evidence type="ECO:0000256" key="6">
    <source>
        <dbReference type="ARBA" id="ARBA00022670"/>
    </source>
</evidence>
<gene>
    <name evidence="14" type="ORF">UFOPK2399_01576</name>
</gene>
<keyword evidence="9" id="KW-0133">Cell shape</keyword>
<evidence type="ECO:0000256" key="1">
    <source>
        <dbReference type="ARBA" id="ARBA00003217"/>
    </source>
</evidence>
<keyword evidence="7" id="KW-0732">Signal</keyword>
<dbReference type="PANTHER" id="PTHR21581">
    <property type="entry name" value="D-ALANYL-D-ALANINE CARBOXYPEPTIDASE"/>
    <property type="match status" value="1"/>
</dbReference>
<dbReference type="PANTHER" id="PTHR21581:SF33">
    <property type="entry name" value="D-ALANYL-D-ALANINE CARBOXYPEPTIDASE DACB"/>
    <property type="match status" value="1"/>
</dbReference>
<dbReference type="InterPro" id="IPR012338">
    <property type="entry name" value="Beta-lactam/transpept-like"/>
</dbReference>
<dbReference type="SUPFAM" id="SSF56601">
    <property type="entry name" value="beta-lactamase/transpeptidase-like"/>
    <property type="match status" value="1"/>
</dbReference>
<dbReference type="UniPathway" id="UPA00219"/>
<keyword evidence="6" id="KW-0645">Protease</keyword>
<comment type="function">
    <text evidence="1">Removes C-terminal D-alanyl residues from sugar-peptide cell wall precursors.</text>
</comment>
<dbReference type="GO" id="GO:0071555">
    <property type="term" value="P:cell wall organization"/>
    <property type="evidence" value="ECO:0007669"/>
    <property type="project" value="UniProtKB-KW"/>
</dbReference>
<evidence type="ECO:0000256" key="11">
    <source>
        <dbReference type="ARBA" id="ARBA00023316"/>
    </source>
</evidence>
<keyword evidence="10" id="KW-0573">Peptidoglycan synthesis</keyword>
<proteinExistence type="inferred from homology"/>
<feature type="domain" description="Peptidase S11 D-Ala-D-Ala carboxypeptidase A C-terminal" evidence="13">
    <location>
        <begin position="268"/>
        <end position="355"/>
    </location>
</feature>
<keyword evidence="8" id="KW-0378">Hydrolase</keyword>
<evidence type="ECO:0000256" key="4">
    <source>
        <dbReference type="ARBA" id="ARBA00012448"/>
    </source>
</evidence>
<comment type="pathway">
    <text evidence="2">Cell wall biogenesis; peptidoglycan biosynthesis.</text>
</comment>
<dbReference type="Gene3D" id="3.40.710.10">
    <property type="entry name" value="DD-peptidase/beta-lactamase superfamily"/>
    <property type="match status" value="1"/>
</dbReference>
<comment type="similarity">
    <text evidence="3">Belongs to the peptidase S11 family.</text>
</comment>
<protein>
    <recommendedName>
        <fullName evidence="4">serine-type D-Ala-D-Ala carboxypeptidase</fullName>
        <ecNumber evidence="4">3.4.16.4</ecNumber>
    </recommendedName>
</protein>
<evidence type="ECO:0000256" key="5">
    <source>
        <dbReference type="ARBA" id="ARBA00022645"/>
    </source>
</evidence>
<evidence type="ECO:0000256" key="8">
    <source>
        <dbReference type="ARBA" id="ARBA00022801"/>
    </source>
</evidence>
<organism evidence="14">
    <name type="scientific">freshwater metagenome</name>
    <dbReference type="NCBI Taxonomy" id="449393"/>
    <lineage>
        <taxon>unclassified sequences</taxon>
        <taxon>metagenomes</taxon>
        <taxon>ecological metagenomes</taxon>
    </lineage>
</organism>
<name>A0A6J6Q0W5_9ZZZZ</name>
<dbReference type="InterPro" id="IPR001967">
    <property type="entry name" value="Peptidase_S11_N"/>
</dbReference>
<dbReference type="Pfam" id="PF07943">
    <property type="entry name" value="PBP5_C"/>
    <property type="match status" value="1"/>
</dbReference>
<dbReference type="EC" id="3.4.16.4" evidence="4"/>
<dbReference type="GO" id="GO:0006508">
    <property type="term" value="P:proteolysis"/>
    <property type="evidence" value="ECO:0007669"/>
    <property type="project" value="UniProtKB-KW"/>
</dbReference>
<evidence type="ECO:0000256" key="3">
    <source>
        <dbReference type="ARBA" id="ARBA00007164"/>
    </source>
</evidence>
<evidence type="ECO:0000256" key="12">
    <source>
        <dbReference type="ARBA" id="ARBA00034000"/>
    </source>
</evidence>
<reference evidence="14" key="1">
    <citation type="submission" date="2020-05" db="EMBL/GenBank/DDBJ databases">
        <authorList>
            <person name="Chiriac C."/>
            <person name="Salcher M."/>
            <person name="Ghai R."/>
            <person name="Kavagutti S V."/>
        </authorList>
    </citation>
    <scope>NUCLEOTIDE SEQUENCE</scope>
</reference>
<evidence type="ECO:0000259" key="13">
    <source>
        <dbReference type="SMART" id="SM00936"/>
    </source>
</evidence>
<keyword evidence="5" id="KW-0121">Carboxypeptidase</keyword>
<dbReference type="SUPFAM" id="SSF69189">
    <property type="entry name" value="Penicillin-binding protein associated domain"/>
    <property type="match status" value="1"/>
</dbReference>
<dbReference type="GO" id="GO:0008360">
    <property type="term" value="P:regulation of cell shape"/>
    <property type="evidence" value="ECO:0007669"/>
    <property type="project" value="UniProtKB-KW"/>
</dbReference>
<evidence type="ECO:0000256" key="2">
    <source>
        <dbReference type="ARBA" id="ARBA00004752"/>
    </source>
</evidence>
<dbReference type="PRINTS" id="PR00725">
    <property type="entry name" value="DADACBPTASE1"/>
</dbReference>